<reference evidence="1 2" key="1">
    <citation type="submission" date="2017-09" db="EMBL/GenBank/DDBJ databases">
        <title>Bacterial strain isolated from the female urinary microbiota.</title>
        <authorList>
            <person name="Thomas-White K."/>
            <person name="Kumar N."/>
            <person name="Forster S."/>
            <person name="Putonti C."/>
            <person name="Lawley T."/>
            <person name="Wolfe A.J."/>
        </authorList>
    </citation>
    <scope>NUCLEOTIDE SEQUENCE [LARGE SCALE GENOMIC DNA]</scope>
    <source>
        <strain evidence="1 2">UMB0536</strain>
    </source>
</reference>
<dbReference type="Proteomes" id="UP000235564">
    <property type="component" value="Unassembled WGS sequence"/>
</dbReference>
<dbReference type="OrthoDB" id="1075615at2"/>
<evidence type="ECO:0000313" key="1">
    <source>
        <dbReference type="EMBL" id="PMC24976.1"/>
    </source>
</evidence>
<name>A0A2N6QSP0_9BACT</name>
<organism evidence="1 2">
    <name type="scientific">Hoylesella buccalis</name>
    <dbReference type="NCBI Taxonomy" id="28127"/>
    <lineage>
        <taxon>Bacteria</taxon>
        <taxon>Pseudomonadati</taxon>
        <taxon>Bacteroidota</taxon>
        <taxon>Bacteroidia</taxon>
        <taxon>Bacteroidales</taxon>
        <taxon>Prevotellaceae</taxon>
        <taxon>Hoylesella</taxon>
    </lineage>
</organism>
<dbReference type="RefSeq" id="WP_040562640.1">
    <property type="nucleotide sequence ID" value="NZ_CP085926.1"/>
</dbReference>
<evidence type="ECO:0008006" key="3">
    <source>
        <dbReference type="Google" id="ProtNLM"/>
    </source>
</evidence>
<sequence length="155" mass="17889">MFQMTKKVLVILFSIIILTGGCNSPLSKFKCVYDMYGDSTVYYVITINGDYLKTTKHKHIIVSEFDSLNNIWHSPVDSIFEKKDSIFLSKELQDSLIFHIENAIKSDKSITSYMSTNQSIITISWNKRTYKLQYSNIGQRGLISFLKKHSSIQIK</sequence>
<evidence type="ECO:0000313" key="2">
    <source>
        <dbReference type="Proteomes" id="UP000235564"/>
    </source>
</evidence>
<accession>A0A2N6QSP0</accession>
<comment type="caution">
    <text evidence="1">The sequence shown here is derived from an EMBL/GenBank/DDBJ whole genome shotgun (WGS) entry which is preliminary data.</text>
</comment>
<proteinExistence type="predicted"/>
<protein>
    <recommendedName>
        <fullName evidence="3">Lipoprotein</fullName>
    </recommendedName>
</protein>
<dbReference type="EMBL" id="PNGJ01000002">
    <property type="protein sequence ID" value="PMC24976.1"/>
    <property type="molecule type" value="Genomic_DNA"/>
</dbReference>
<dbReference type="PROSITE" id="PS51257">
    <property type="entry name" value="PROKAR_LIPOPROTEIN"/>
    <property type="match status" value="1"/>
</dbReference>
<gene>
    <name evidence="1" type="ORF">CJ231_03505</name>
</gene>
<dbReference type="AlphaFoldDB" id="A0A2N6QSP0"/>